<dbReference type="NCBIfam" id="NF008623">
    <property type="entry name" value="PRK11609.1"/>
    <property type="match status" value="1"/>
</dbReference>
<dbReference type="InterPro" id="IPR052347">
    <property type="entry name" value="Isochorismatase_Nicotinamidase"/>
</dbReference>
<dbReference type="GO" id="GO:0046872">
    <property type="term" value="F:metal ion binding"/>
    <property type="evidence" value="ECO:0007669"/>
    <property type="project" value="UniProtKB-KW"/>
</dbReference>
<evidence type="ECO:0000313" key="10">
    <source>
        <dbReference type="EMBL" id="PLR35442.1"/>
    </source>
</evidence>
<evidence type="ECO:0000256" key="5">
    <source>
        <dbReference type="ARBA" id="ARBA00037900"/>
    </source>
</evidence>
<proteinExistence type="inferred from homology"/>
<keyword evidence="2" id="KW-0662">Pyridine nucleotide biosynthesis</keyword>
<dbReference type="GO" id="GO:0019363">
    <property type="term" value="P:pyridine nucleotide biosynthetic process"/>
    <property type="evidence" value="ECO:0007669"/>
    <property type="project" value="UniProtKB-KW"/>
</dbReference>
<gene>
    <name evidence="10" type="ORF">CYR55_13600</name>
</gene>
<dbReference type="Pfam" id="PF00857">
    <property type="entry name" value="Isochorismatase"/>
    <property type="match status" value="1"/>
</dbReference>
<dbReference type="Gene3D" id="3.40.50.850">
    <property type="entry name" value="Isochorismatase-like"/>
    <property type="match status" value="1"/>
</dbReference>
<dbReference type="PANTHER" id="PTHR11080">
    <property type="entry name" value="PYRAZINAMIDASE/NICOTINAMIDASE"/>
    <property type="match status" value="1"/>
</dbReference>
<dbReference type="Proteomes" id="UP000234240">
    <property type="component" value="Unassembled WGS sequence"/>
</dbReference>
<comment type="caution">
    <text evidence="10">The sequence shown here is derived from an EMBL/GenBank/DDBJ whole genome shotgun (WGS) entry which is preliminary data.</text>
</comment>
<dbReference type="AlphaFoldDB" id="A0A2N5E3M2"/>
<evidence type="ECO:0000256" key="8">
    <source>
        <dbReference type="ARBA" id="ARBA00072277"/>
    </source>
</evidence>
<evidence type="ECO:0000256" key="2">
    <source>
        <dbReference type="ARBA" id="ARBA00022642"/>
    </source>
</evidence>
<comment type="similarity">
    <text evidence="1">Belongs to the isochorismatase family.</text>
</comment>
<keyword evidence="4" id="KW-0378">Hydrolase</keyword>
<protein>
    <recommendedName>
        <fullName evidence="8">Nicotinamidase</fullName>
        <ecNumber evidence="6">3.5.1.19</ecNumber>
    </recommendedName>
    <alternativeName>
        <fullName evidence="7">Nicotinamide deamidase</fullName>
    </alternativeName>
</protein>
<dbReference type="CDD" id="cd01011">
    <property type="entry name" value="nicotinamidase"/>
    <property type="match status" value="1"/>
</dbReference>
<keyword evidence="3" id="KW-0479">Metal-binding</keyword>
<dbReference type="RefSeq" id="WP_101816661.1">
    <property type="nucleotide sequence ID" value="NZ_PJZF01000011.1"/>
</dbReference>
<evidence type="ECO:0000313" key="11">
    <source>
        <dbReference type="Proteomes" id="UP000234240"/>
    </source>
</evidence>
<dbReference type="InterPro" id="IPR036380">
    <property type="entry name" value="Isochorismatase-like_sf"/>
</dbReference>
<keyword evidence="11" id="KW-1185">Reference proteome</keyword>
<dbReference type="InterPro" id="IPR000868">
    <property type="entry name" value="Isochorismatase-like_dom"/>
</dbReference>
<evidence type="ECO:0000256" key="1">
    <source>
        <dbReference type="ARBA" id="ARBA00006336"/>
    </source>
</evidence>
<evidence type="ECO:0000256" key="4">
    <source>
        <dbReference type="ARBA" id="ARBA00022801"/>
    </source>
</evidence>
<accession>A0A2N5E3M2</accession>
<evidence type="ECO:0000256" key="6">
    <source>
        <dbReference type="ARBA" id="ARBA00039017"/>
    </source>
</evidence>
<evidence type="ECO:0000256" key="3">
    <source>
        <dbReference type="ARBA" id="ARBA00022723"/>
    </source>
</evidence>
<dbReference type="FunFam" id="3.40.50.850:FF:000006">
    <property type="entry name" value="Bifunctional pyrazinamidase/nicotinamidase"/>
    <property type="match status" value="1"/>
</dbReference>
<dbReference type="OrthoDB" id="9791276at2"/>
<dbReference type="SUPFAM" id="SSF52499">
    <property type="entry name" value="Isochorismatase-like hydrolases"/>
    <property type="match status" value="1"/>
</dbReference>
<reference evidence="10 11" key="1">
    <citation type="submission" date="2017-12" db="EMBL/GenBank/DDBJ databases">
        <title>Characterization of six clinical isolates of Enterochimera gen. nov., a novel genus of the Yersiniaciae family and the three species Enterochimera arupensis sp. nov., Enterochimera coloradensis sp. nov, and Enterochimera californica sp. nov.</title>
        <authorList>
            <person name="Rossi A."/>
            <person name="Fisher M."/>
        </authorList>
    </citation>
    <scope>NUCLEOTIDE SEQUENCE [LARGE SCALE GENOMIC DNA]</scope>
    <source>
        <strain evidence="11">2015-Iso6</strain>
    </source>
</reference>
<dbReference type="EMBL" id="PJZF01000011">
    <property type="protein sequence ID" value="PLR35442.1"/>
    <property type="molecule type" value="Genomic_DNA"/>
</dbReference>
<organism evidence="10 11">
    <name type="scientific">Chimaeribacter californicus</name>
    <dbReference type="NCBI Taxonomy" id="2060067"/>
    <lineage>
        <taxon>Bacteria</taxon>
        <taxon>Pseudomonadati</taxon>
        <taxon>Pseudomonadota</taxon>
        <taxon>Gammaproteobacteria</taxon>
        <taxon>Enterobacterales</taxon>
        <taxon>Yersiniaceae</taxon>
        <taxon>Chimaeribacter</taxon>
    </lineage>
</organism>
<feature type="domain" description="Isochorismatase-like" evidence="9">
    <location>
        <begin position="3"/>
        <end position="203"/>
    </location>
</feature>
<name>A0A2N5E3M2_9GAMM</name>
<dbReference type="PANTHER" id="PTHR11080:SF2">
    <property type="entry name" value="LD05707P"/>
    <property type="match status" value="1"/>
</dbReference>
<sequence length="212" mass="22983">MSTALLLIDLQNDFCPGGALAVEEGDQVIAVANQAIAVCRRRGWPVVASQDWHPAAHRSFAVNSGQTPGTLGELNGLPQVWWPVHCVQDQPGAAFHPDLAQDGIDKVFRKGQNPDIDSYSAFFDNGRRTETELDSWLKGRGVTTLVVMGLATDYCVKYSVLDALALGYTTSVITDGCRGVNLQEDDSLAAFEEMQQHGAHLIALKTFEMGAH</sequence>
<dbReference type="GO" id="GO:0008936">
    <property type="term" value="F:nicotinamidase activity"/>
    <property type="evidence" value="ECO:0007669"/>
    <property type="project" value="UniProtKB-EC"/>
</dbReference>
<evidence type="ECO:0000259" key="9">
    <source>
        <dbReference type="Pfam" id="PF00857"/>
    </source>
</evidence>
<comment type="pathway">
    <text evidence="5">Cofactor biosynthesis; nicotinate biosynthesis; nicotinate from nicotinamide: step 1/1.</text>
</comment>
<evidence type="ECO:0000256" key="7">
    <source>
        <dbReference type="ARBA" id="ARBA00043224"/>
    </source>
</evidence>
<dbReference type="EC" id="3.5.1.19" evidence="6"/>